<evidence type="ECO:0000313" key="7">
    <source>
        <dbReference type="Proteomes" id="UP001302602"/>
    </source>
</evidence>
<dbReference type="AlphaFoldDB" id="A0AAN6TQ34"/>
<name>A0AAN6TQ34_9PEZI</name>
<keyword evidence="4" id="KW-0732">Signal</keyword>
<dbReference type="SUPFAM" id="SSF54106">
    <property type="entry name" value="LysM domain"/>
    <property type="match status" value="1"/>
</dbReference>
<organism evidence="6 7">
    <name type="scientific">Parathielavia appendiculata</name>
    <dbReference type="NCBI Taxonomy" id="2587402"/>
    <lineage>
        <taxon>Eukaryota</taxon>
        <taxon>Fungi</taxon>
        <taxon>Dikarya</taxon>
        <taxon>Ascomycota</taxon>
        <taxon>Pezizomycotina</taxon>
        <taxon>Sordariomycetes</taxon>
        <taxon>Sordariomycetidae</taxon>
        <taxon>Sordariales</taxon>
        <taxon>Chaetomiaceae</taxon>
        <taxon>Parathielavia</taxon>
    </lineage>
</organism>
<dbReference type="PANTHER" id="PTHR34997">
    <property type="entry name" value="AM15"/>
    <property type="match status" value="1"/>
</dbReference>
<dbReference type="Pfam" id="PF01476">
    <property type="entry name" value="LysM"/>
    <property type="match status" value="1"/>
</dbReference>
<keyword evidence="2" id="KW-0843">Virulence</keyword>
<comment type="caution">
    <text evidence="6">The sequence shown here is derived from an EMBL/GenBank/DDBJ whole genome shotgun (WGS) entry which is preliminary data.</text>
</comment>
<dbReference type="GeneID" id="87824158"/>
<gene>
    <name evidence="6" type="ORF">N657DRAFT_441816</name>
</gene>
<comment type="similarity">
    <text evidence="3">Belongs to the secreted LysM effector family.</text>
</comment>
<evidence type="ECO:0000259" key="5">
    <source>
        <dbReference type="PROSITE" id="PS51782"/>
    </source>
</evidence>
<dbReference type="GO" id="GO:0008061">
    <property type="term" value="F:chitin binding"/>
    <property type="evidence" value="ECO:0007669"/>
    <property type="project" value="UniProtKB-KW"/>
</dbReference>
<protein>
    <submittedName>
        <fullName evidence="6">Carbohydrate-binding module family 50 protein</fullName>
    </submittedName>
</protein>
<evidence type="ECO:0000256" key="1">
    <source>
        <dbReference type="ARBA" id="ARBA00022669"/>
    </source>
</evidence>
<proteinExistence type="inferred from homology"/>
<feature type="signal peptide" evidence="4">
    <location>
        <begin position="1"/>
        <end position="18"/>
    </location>
</feature>
<keyword evidence="1" id="KW-0147">Chitin-binding</keyword>
<evidence type="ECO:0000313" key="6">
    <source>
        <dbReference type="EMBL" id="KAK4118090.1"/>
    </source>
</evidence>
<evidence type="ECO:0000256" key="3">
    <source>
        <dbReference type="ARBA" id="ARBA00044955"/>
    </source>
</evidence>
<evidence type="ECO:0000256" key="2">
    <source>
        <dbReference type="ARBA" id="ARBA00023026"/>
    </source>
</evidence>
<feature type="domain" description="LysM" evidence="5">
    <location>
        <begin position="204"/>
        <end position="249"/>
    </location>
</feature>
<dbReference type="Proteomes" id="UP001302602">
    <property type="component" value="Unassembled WGS sequence"/>
</dbReference>
<evidence type="ECO:0000256" key="4">
    <source>
        <dbReference type="SAM" id="SignalP"/>
    </source>
</evidence>
<dbReference type="EMBL" id="MU853286">
    <property type="protein sequence ID" value="KAK4118090.1"/>
    <property type="molecule type" value="Genomic_DNA"/>
</dbReference>
<dbReference type="PROSITE" id="PS51782">
    <property type="entry name" value="LYSM"/>
    <property type="match status" value="2"/>
</dbReference>
<dbReference type="InterPro" id="IPR018392">
    <property type="entry name" value="LysM"/>
</dbReference>
<dbReference type="Gene3D" id="3.10.350.10">
    <property type="entry name" value="LysM domain"/>
    <property type="match status" value="3"/>
</dbReference>
<dbReference type="InterPro" id="IPR052210">
    <property type="entry name" value="LysM1-like"/>
</dbReference>
<feature type="domain" description="LysM" evidence="5">
    <location>
        <begin position="378"/>
        <end position="431"/>
    </location>
</feature>
<reference evidence="6" key="2">
    <citation type="submission" date="2023-05" db="EMBL/GenBank/DDBJ databases">
        <authorList>
            <consortium name="Lawrence Berkeley National Laboratory"/>
            <person name="Steindorff A."/>
            <person name="Hensen N."/>
            <person name="Bonometti L."/>
            <person name="Westerberg I."/>
            <person name="Brannstrom I.O."/>
            <person name="Guillou S."/>
            <person name="Cros-Aarteil S."/>
            <person name="Calhoun S."/>
            <person name="Haridas S."/>
            <person name="Kuo A."/>
            <person name="Mondo S."/>
            <person name="Pangilinan J."/>
            <person name="Riley R."/>
            <person name="Labutti K."/>
            <person name="Andreopoulos B."/>
            <person name="Lipzen A."/>
            <person name="Chen C."/>
            <person name="Yanf M."/>
            <person name="Daum C."/>
            <person name="Ng V."/>
            <person name="Clum A."/>
            <person name="Ohm R."/>
            <person name="Martin F."/>
            <person name="Silar P."/>
            <person name="Natvig D."/>
            <person name="Lalanne C."/>
            <person name="Gautier V."/>
            <person name="Ament-Velasquez S.L."/>
            <person name="Kruys A."/>
            <person name="Hutchinson M.I."/>
            <person name="Powell A.J."/>
            <person name="Barry K."/>
            <person name="Miller A.N."/>
            <person name="Grigoriev I.V."/>
            <person name="Debuchy R."/>
            <person name="Gladieux P."/>
            <person name="Thoren M.H."/>
            <person name="Johannesson H."/>
        </authorList>
    </citation>
    <scope>NUCLEOTIDE SEQUENCE</scope>
    <source>
        <strain evidence="6">CBS 731.68</strain>
    </source>
</reference>
<sequence>MLLWLLFLGLLSLRPSQAQQVSFLNITAPYHNLTTTCINVLNSFVSCDPKILDAGRNGKFESDATLATVCTTTCTSSLTSWVRRVLGACASSSYVEGQATVMAGFLGQTILERQGQFCNAILREAITQGTSTAVPPSVACHTCAASLISTRLQMPIGATSSLLKSQYESFTSSCQISSMSLTPLATTTSWVTIAPTGTPSCEGTTYTIQSGDNCRSIALAQGIGSVHLLAANNLEAACHNFPTSGSVCIPSAKKCKPYQLKADLSDTCATIAGQETVTWTQIVSWNPELGEYCENIDHLAKGGNVICVSTPGGDWVNPFPEEPSTTTSEPETYFTLPPTEFASAPSPTFSQPYPMAGYVDPIANGSVLDCHLHRTPPVRVNATSNEDSYRCSDFAAFYGVSMDQLVSWNPSLASRLVNGDCLLWAGEQYCAQRDLDQSANITQYCVERRVAESGTRSTCDGFVTWYGLNRTSFLQWHPGLGPNCENFHSGHTYCTSVRHFRAPGTIATCTRWHMATDINRQFNCPKSTNQDVSVLY</sequence>
<dbReference type="RefSeq" id="XP_062641863.1">
    <property type="nucleotide sequence ID" value="XM_062787388.1"/>
</dbReference>
<dbReference type="InterPro" id="IPR036779">
    <property type="entry name" value="LysM_dom_sf"/>
</dbReference>
<feature type="chain" id="PRO_5042864964" evidence="4">
    <location>
        <begin position="19"/>
        <end position="536"/>
    </location>
</feature>
<accession>A0AAN6TQ34</accession>
<keyword evidence="7" id="KW-1185">Reference proteome</keyword>
<reference evidence="6" key="1">
    <citation type="journal article" date="2023" name="Mol. Phylogenet. Evol.">
        <title>Genome-scale phylogeny and comparative genomics of the fungal order Sordariales.</title>
        <authorList>
            <person name="Hensen N."/>
            <person name="Bonometti L."/>
            <person name="Westerberg I."/>
            <person name="Brannstrom I.O."/>
            <person name="Guillou S."/>
            <person name="Cros-Aarteil S."/>
            <person name="Calhoun S."/>
            <person name="Haridas S."/>
            <person name="Kuo A."/>
            <person name="Mondo S."/>
            <person name="Pangilinan J."/>
            <person name="Riley R."/>
            <person name="LaButti K."/>
            <person name="Andreopoulos B."/>
            <person name="Lipzen A."/>
            <person name="Chen C."/>
            <person name="Yan M."/>
            <person name="Daum C."/>
            <person name="Ng V."/>
            <person name="Clum A."/>
            <person name="Steindorff A."/>
            <person name="Ohm R.A."/>
            <person name="Martin F."/>
            <person name="Silar P."/>
            <person name="Natvig D.O."/>
            <person name="Lalanne C."/>
            <person name="Gautier V."/>
            <person name="Ament-Velasquez S.L."/>
            <person name="Kruys A."/>
            <person name="Hutchinson M.I."/>
            <person name="Powell A.J."/>
            <person name="Barry K."/>
            <person name="Miller A.N."/>
            <person name="Grigoriev I.V."/>
            <person name="Debuchy R."/>
            <person name="Gladieux P."/>
            <person name="Hiltunen Thoren M."/>
            <person name="Johannesson H."/>
        </authorList>
    </citation>
    <scope>NUCLEOTIDE SEQUENCE</scope>
    <source>
        <strain evidence="6">CBS 731.68</strain>
    </source>
</reference>
<dbReference type="CDD" id="cd00118">
    <property type="entry name" value="LysM"/>
    <property type="match status" value="3"/>
</dbReference>
<dbReference type="PANTHER" id="PTHR34997:SF1">
    <property type="entry name" value="PEPTIDOGLYCAN-BINDING LYSIN DOMAIN"/>
    <property type="match status" value="1"/>
</dbReference>